<keyword evidence="1" id="KW-0812">Transmembrane</keyword>
<dbReference type="STRING" id="660470.Theba_1166"/>
<sequence length="153" mass="17513">MKRRTRSRAGTSRDDRRNVHQGRLYGMTPFHVILTMLLVRIWSFGFYEACTRKNGTDAKGPSVPIFAYSAQRFLGTRSRTGALRDDRRGAHQGILTKLLVKIFVYIAKNGTDVRRIVSPYFRLVIQMRNLWAYSEDGGPLTENVVFTAVSRIT</sequence>
<dbReference type="HOGENOM" id="CLU_1711086_0_0_0"/>
<dbReference type="EMBL" id="CP003532">
    <property type="protein sequence ID" value="AFK06864.1"/>
    <property type="molecule type" value="Genomic_DNA"/>
</dbReference>
<reference evidence="2 3" key="1">
    <citation type="journal article" date="2012" name="Genome Biol. Evol.">
        <title>Genome Sequence of the Mesophilic Thermotogales Bacterium Mesotoga prima MesG1.Ag.4.2 Reveals the Largest Thermotogales Genome To Date.</title>
        <authorList>
            <person name="Zhaxybayeva O."/>
            <person name="Swithers K.S."/>
            <person name="Foght J."/>
            <person name="Green A.G."/>
            <person name="Bruce D."/>
            <person name="Detter C."/>
            <person name="Han S."/>
            <person name="Teshima H."/>
            <person name="Han J."/>
            <person name="Woyke T."/>
            <person name="Pitluck S."/>
            <person name="Nolan M."/>
            <person name="Ivanova N."/>
            <person name="Pati A."/>
            <person name="Land M.L."/>
            <person name="Dlutek M."/>
            <person name="Doolittle W.F."/>
            <person name="Noll K.M."/>
            <person name="Nesbo C.L."/>
        </authorList>
    </citation>
    <scope>NUCLEOTIDE SEQUENCE [LARGE SCALE GENOMIC DNA]</scope>
    <source>
        <strain evidence="3">mesG1.Ag.4.2</strain>
    </source>
</reference>
<dbReference type="KEGG" id="mpg:Theba_1166"/>
<name>I2F4L1_9BACT</name>
<evidence type="ECO:0000313" key="3">
    <source>
        <dbReference type="Proteomes" id="UP000002881"/>
    </source>
</evidence>
<proteinExistence type="predicted"/>
<organism evidence="2 3">
    <name type="scientific">Mesotoga prima MesG1.Ag.4.2</name>
    <dbReference type="NCBI Taxonomy" id="660470"/>
    <lineage>
        <taxon>Bacteria</taxon>
        <taxon>Thermotogati</taxon>
        <taxon>Thermotogota</taxon>
        <taxon>Thermotogae</taxon>
        <taxon>Kosmotogales</taxon>
        <taxon>Kosmotogaceae</taxon>
        <taxon>Mesotoga</taxon>
    </lineage>
</organism>
<keyword evidence="1" id="KW-0472">Membrane</keyword>
<keyword evidence="1" id="KW-1133">Transmembrane helix</keyword>
<evidence type="ECO:0000256" key="1">
    <source>
        <dbReference type="SAM" id="Phobius"/>
    </source>
</evidence>
<protein>
    <submittedName>
        <fullName evidence="2">Uncharacterized protein</fullName>
    </submittedName>
</protein>
<feature type="transmembrane region" description="Helical" evidence="1">
    <location>
        <begin position="24"/>
        <end position="47"/>
    </location>
</feature>
<gene>
    <name evidence="2" type="ORF">Theba_1166</name>
</gene>
<dbReference type="AlphaFoldDB" id="I2F4L1"/>
<dbReference type="Proteomes" id="UP000002881">
    <property type="component" value="Chromosome"/>
</dbReference>
<evidence type="ECO:0000313" key="2">
    <source>
        <dbReference type="EMBL" id="AFK06864.1"/>
    </source>
</evidence>
<keyword evidence="3" id="KW-1185">Reference proteome</keyword>
<accession>I2F4L1</accession>